<accession>A0AAN9I1C9</accession>
<feature type="region of interest" description="Disordered" evidence="1">
    <location>
        <begin position="27"/>
        <end position="254"/>
    </location>
</feature>
<evidence type="ECO:0000256" key="1">
    <source>
        <dbReference type="SAM" id="MobiDB-lite"/>
    </source>
</evidence>
<evidence type="ECO:0000313" key="3">
    <source>
        <dbReference type="Proteomes" id="UP001372338"/>
    </source>
</evidence>
<dbReference type="EMBL" id="JAYWIO010000006">
    <property type="protein sequence ID" value="KAK7256991.1"/>
    <property type="molecule type" value="Genomic_DNA"/>
</dbReference>
<comment type="caution">
    <text evidence="2">The sequence shown here is derived from an EMBL/GenBank/DDBJ whole genome shotgun (WGS) entry which is preliminary data.</text>
</comment>
<name>A0AAN9I1C9_CROPI</name>
<evidence type="ECO:0000313" key="2">
    <source>
        <dbReference type="EMBL" id="KAK7256991.1"/>
    </source>
</evidence>
<feature type="compositionally biased region" description="Basic and acidic residues" evidence="1">
    <location>
        <begin position="206"/>
        <end position="221"/>
    </location>
</feature>
<proteinExistence type="predicted"/>
<organism evidence="2 3">
    <name type="scientific">Crotalaria pallida</name>
    <name type="common">Smooth rattlebox</name>
    <name type="synonym">Crotalaria striata</name>
    <dbReference type="NCBI Taxonomy" id="3830"/>
    <lineage>
        <taxon>Eukaryota</taxon>
        <taxon>Viridiplantae</taxon>
        <taxon>Streptophyta</taxon>
        <taxon>Embryophyta</taxon>
        <taxon>Tracheophyta</taxon>
        <taxon>Spermatophyta</taxon>
        <taxon>Magnoliopsida</taxon>
        <taxon>eudicotyledons</taxon>
        <taxon>Gunneridae</taxon>
        <taxon>Pentapetalae</taxon>
        <taxon>rosids</taxon>
        <taxon>fabids</taxon>
        <taxon>Fabales</taxon>
        <taxon>Fabaceae</taxon>
        <taxon>Papilionoideae</taxon>
        <taxon>50 kb inversion clade</taxon>
        <taxon>genistoids sensu lato</taxon>
        <taxon>core genistoids</taxon>
        <taxon>Crotalarieae</taxon>
        <taxon>Crotalaria</taxon>
    </lineage>
</organism>
<feature type="compositionally biased region" description="Gly residues" evidence="1">
    <location>
        <begin position="68"/>
        <end position="94"/>
    </location>
</feature>
<gene>
    <name evidence="2" type="ORF">RIF29_30645</name>
</gene>
<keyword evidence="3" id="KW-1185">Reference proteome</keyword>
<sequence length="254" mass="26850">MINIAQVDGYAELFVIHQVSQPFIDLDKDEEGGPAEGVGVGQSVDAGGVGVGQTVSAEGVGLDQGMSEGVGPGLCKGVGSGLEQGFSEGIGLGLGKDVEVENRSDEESVLETNKRPNNRSESSEDDDSQDEDAVIPDESATTETDDDDLNDEQNEDNGCNSDDSAMNIRTEAPNEAPRSAATEVAGEPEIQAKKKGIPKRNSTSSVKDKNNEEHQRRGADHRNHHSQLLIQGLSDSEYGSEELHSGGDSDEDNV</sequence>
<reference evidence="2 3" key="1">
    <citation type="submission" date="2024-01" db="EMBL/GenBank/DDBJ databases">
        <title>The genomes of 5 underutilized Papilionoideae crops provide insights into root nodulation and disease resistanc.</title>
        <authorList>
            <person name="Yuan L."/>
        </authorList>
    </citation>
    <scope>NUCLEOTIDE SEQUENCE [LARGE SCALE GENOMIC DNA]</scope>
    <source>
        <strain evidence="2">ZHUSHIDOU_FW_LH</strain>
        <tissue evidence="2">Leaf</tissue>
    </source>
</reference>
<protein>
    <submittedName>
        <fullName evidence="2">Uncharacterized protein</fullName>
    </submittedName>
</protein>
<feature type="compositionally biased region" description="Acidic residues" evidence="1">
    <location>
        <begin position="143"/>
        <end position="155"/>
    </location>
</feature>
<feature type="compositionally biased region" description="Basic and acidic residues" evidence="1">
    <location>
        <begin position="96"/>
        <end position="106"/>
    </location>
</feature>
<dbReference type="Proteomes" id="UP001372338">
    <property type="component" value="Unassembled WGS sequence"/>
</dbReference>
<dbReference type="AlphaFoldDB" id="A0AAN9I1C9"/>
<feature type="compositionally biased region" description="Acidic residues" evidence="1">
    <location>
        <begin position="123"/>
        <end position="135"/>
    </location>
</feature>